<comment type="caution">
    <text evidence="1">The sequence shown here is derived from an EMBL/GenBank/DDBJ whole genome shotgun (WGS) entry which is preliminary data.</text>
</comment>
<reference evidence="1 2" key="3">
    <citation type="submission" date="2023-06" db="EMBL/GenBank/DDBJ databases">
        <authorList>
            <person name="Zeman M."/>
            <person name="Kubasova T."/>
            <person name="Jahodarova E."/>
            <person name="Nykrynova M."/>
            <person name="Rychlik I."/>
        </authorList>
    </citation>
    <scope>NUCLEOTIDE SEQUENCE [LARGE SCALE GENOMIC DNA]</scope>
    <source>
        <strain evidence="1 2">ET340</strain>
    </source>
</reference>
<dbReference type="RefSeq" id="WP_289600232.1">
    <property type="nucleotide sequence ID" value="NZ_JAUDCL010000019.1"/>
</dbReference>
<sequence length="363" mass="39241">MSTGRKKLLFRGAAIAAILLLCGGAVLFAATRQRQISGRVLRAEGDGTFLVQSEDGKPFYLLVSDETFVFSFLDGFDTRSFREGKMTDPVQVSATVAGLKKQITGADGTTAAAWPAVQVEGRGRLQPEPVTLPDGTGVQVWQYARDTAYILADGTELLRVDLPIGPGNVYTGGVGSLDQLPQQAQEKILAFYEAQGLLYDERAELERAYEAYCRWKGPEPFSAHTLGQEIGPTASGDRVIYFMTSVRSSASGNEMTELRRGDAFDKTTGERIEPEALFTCPPEELAPKLLDLAGITDPAQREAMTGAFDAGNILFFPENLELSFSPGSLPGQEHSTLIGLEYEEGLRQLLVEGAVPHAPDRAG</sequence>
<reference evidence="1 2" key="2">
    <citation type="submission" date="2023-06" db="EMBL/GenBank/DDBJ databases">
        <title>Identification and characterization of horizontal gene transfer across gut microbiota members of farm animals based on homology search.</title>
        <authorList>
            <person name="Schwarzerova J."/>
            <person name="Nykrynova M."/>
            <person name="Jureckova K."/>
            <person name="Cejkova D."/>
            <person name="Rychlik I."/>
        </authorList>
    </citation>
    <scope>NUCLEOTIDE SEQUENCE [LARGE SCALE GENOMIC DNA]</scope>
    <source>
        <strain evidence="1 2">ET340</strain>
    </source>
</reference>
<organism evidence="1 2">
    <name type="scientific">Allofournierella massiliensis</name>
    <dbReference type="NCBI Taxonomy" id="1650663"/>
    <lineage>
        <taxon>Bacteria</taxon>
        <taxon>Bacillati</taxon>
        <taxon>Bacillota</taxon>
        <taxon>Clostridia</taxon>
        <taxon>Eubacteriales</taxon>
        <taxon>Oscillospiraceae</taxon>
        <taxon>Allofournierella</taxon>
    </lineage>
</organism>
<reference evidence="2" key="1">
    <citation type="submission" date="2023-06" db="EMBL/GenBank/DDBJ databases">
        <title>Identification and characterization of horizontal gene transfer across gut microbiota members of farm animals based on homology search.</title>
        <authorList>
            <person name="Zeman M."/>
            <person name="Kubasova T."/>
            <person name="Jahodarova E."/>
            <person name="Nykrynova M."/>
            <person name="Rychlik I."/>
        </authorList>
    </citation>
    <scope>NUCLEOTIDE SEQUENCE [LARGE SCALE GENOMIC DNA]</scope>
    <source>
        <strain evidence="2">ET340</strain>
    </source>
</reference>
<name>A0ABT7USA3_9FIRM</name>
<evidence type="ECO:0000313" key="2">
    <source>
        <dbReference type="Proteomes" id="UP001529380"/>
    </source>
</evidence>
<accession>A0ABT7USA3</accession>
<protein>
    <recommendedName>
        <fullName evidence="3">DUF3298 domain-containing protein</fullName>
    </recommendedName>
</protein>
<gene>
    <name evidence="1" type="ORF">QUW08_10730</name>
</gene>
<proteinExistence type="predicted"/>
<dbReference type="Proteomes" id="UP001529380">
    <property type="component" value="Unassembled WGS sequence"/>
</dbReference>
<evidence type="ECO:0008006" key="3">
    <source>
        <dbReference type="Google" id="ProtNLM"/>
    </source>
</evidence>
<dbReference type="EMBL" id="JAUDCL010000019">
    <property type="protein sequence ID" value="MDM8201757.1"/>
    <property type="molecule type" value="Genomic_DNA"/>
</dbReference>
<keyword evidence="2" id="KW-1185">Reference proteome</keyword>
<evidence type="ECO:0000313" key="1">
    <source>
        <dbReference type="EMBL" id="MDM8201757.1"/>
    </source>
</evidence>